<dbReference type="SMART" id="SM00382">
    <property type="entry name" value="AAA"/>
    <property type="match status" value="1"/>
</dbReference>
<dbReference type="EMBL" id="JAACJK010000110">
    <property type="protein sequence ID" value="KAF5332652.1"/>
    <property type="molecule type" value="Genomic_DNA"/>
</dbReference>
<organism evidence="5 6">
    <name type="scientific">Ephemerocybe angulata</name>
    <dbReference type="NCBI Taxonomy" id="980116"/>
    <lineage>
        <taxon>Eukaryota</taxon>
        <taxon>Fungi</taxon>
        <taxon>Dikarya</taxon>
        <taxon>Basidiomycota</taxon>
        <taxon>Agaricomycotina</taxon>
        <taxon>Agaricomycetes</taxon>
        <taxon>Agaricomycetidae</taxon>
        <taxon>Agaricales</taxon>
        <taxon>Agaricineae</taxon>
        <taxon>Psathyrellaceae</taxon>
        <taxon>Ephemerocybe</taxon>
    </lineage>
</organism>
<name>A0A8H5FDL6_9AGAR</name>
<keyword evidence="6" id="KW-1185">Reference proteome</keyword>
<protein>
    <recommendedName>
        <fullName evidence="4">ABC transporter domain-containing protein</fullName>
    </recommendedName>
</protein>
<dbReference type="Gene3D" id="3.40.50.300">
    <property type="entry name" value="P-loop containing nucleotide triphosphate hydrolases"/>
    <property type="match status" value="1"/>
</dbReference>
<evidence type="ECO:0000313" key="6">
    <source>
        <dbReference type="Proteomes" id="UP000541558"/>
    </source>
</evidence>
<feature type="transmembrane region" description="Helical" evidence="3">
    <location>
        <begin position="77"/>
        <end position="97"/>
    </location>
</feature>
<dbReference type="InterPro" id="IPR003593">
    <property type="entry name" value="AAA+_ATPase"/>
</dbReference>
<accession>A0A8H5FDL6</accession>
<dbReference type="GO" id="GO:0016887">
    <property type="term" value="F:ATP hydrolysis activity"/>
    <property type="evidence" value="ECO:0007669"/>
    <property type="project" value="InterPro"/>
</dbReference>
<dbReference type="InterPro" id="IPR027417">
    <property type="entry name" value="P-loop_NTPase"/>
</dbReference>
<evidence type="ECO:0000313" key="5">
    <source>
        <dbReference type="EMBL" id="KAF5332652.1"/>
    </source>
</evidence>
<evidence type="ECO:0000256" key="3">
    <source>
        <dbReference type="SAM" id="Phobius"/>
    </source>
</evidence>
<keyword evidence="2" id="KW-0067">ATP-binding</keyword>
<dbReference type="AlphaFoldDB" id="A0A8H5FDL6"/>
<dbReference type="InterPro" id="IPR003439">
    <property type="entry name" value="ABC_transporter-like_ATP-bd"/>
</dbReference>
<keyword evidence="1" id="KW-0547">Nucleotide-binding</keyword>
<dbReference type="SUPFAM" id="SSF52540">
    <property type="entry name" value="P-loop containing nucleoside triphosphate hydrolases"/>
    <property type="match status" value="1"/>
</dbReference>
<dbReference type="InterPro" id="IPR039421">
    <property type="entry name" value="Type_1_exporter"/>
</dbReference>
<keyword evidence="3" id="KW-1133">Transmembrane helix</keyword>
<dbReference type="GO" id="GO:0005524">
    <property type="term" value="F:ATP binding"/>
    <property type="evidence" value="ECO:0007669"/>
    <property type="project" value="UniProtKB-KW"/>
</dbReference>
<gene>
    <name evidence="5" type="ORF">D9611_005203</name>
</gene>
<dbReference type="Proteomes" id="UP000541558">
    <property type="component" value="Unassembled WGS sequence"/>
</dbReference>
<dbReference type="GO" id="GO:0015421">
    <property type="term" value="F:ABC-type oligopeptide transporter activity"/>
    <property type="evidence" value="ECO:0007669"/>
    <property type="project" value="TreeGrafter"/>
</dbReference>
<dbReference type="PROSITE" id="PS50893">
    <property type="entry name" value="ABC_TRANSPORTER_2"/>
    <property type="match status" value="1"/>
</dbReference>
<keyword evidence="3" id="KW-0812">Transmembrane</keyword>
<dbReference type="PROSITE" id="PS00211">
    <property type="entry name" value="ABC_TRANSPORTER_1"/>
    <property type="match status" value="1"/>
</dbReference>
<reference evidence="5 6" key="1">
    <citation type="journal article" date="2020" name="ISME J.">
        <title>Uncovering the hidden diversity of litter-decomposition mechanisms in mushroom-forming fungi.</title>
        <authorList>
            <person name="Floudas D."/>
            <person name="Bentzer J."/>
            <person name="Ahren D."/>
            <person name="Johansson T."/>
            <person name="Persson P."/>
            <person name="Tunlid A."/>
        </authorList>
    </citation>
    <scope>NUCLEOTIDE SEQUENCE [LARGE SCALE GENOMIC DNA]</scope>
    <source>
        <strain evidence="5 6">CBS 175.51</strain>
    </source>
</reference>
<proteinExistence type="predicted"/>
<evidence type="ECO:0000259" key="4">
    <source>
        <dbReference type="PROSITE" id="PS50893"/>
    </source>
</evidence>
<dbReference type="PANTHER" id="PTHR43394:SF1">
    <property type="entry name" value="ATP-BINDING CASSETTE SUB-FAMILY B MEMBER 10, MITOCHONDRIAL"/>
    <property type="match status" value="1"/>
</dbReference>
<sequence length="705" mass="79378">MPPEKPSMLFDPDDATLVRQTQVGVWHLYEDISGSKRIFSLPLLSRGKILVEAYNGGPYMARMLKDISGIEGCKPFFFGWLFVKLCLAFIPAISLWYTGQLLRMVETAVETRSVDMDDLFRTGVGRVLAPFASRLLMDIANSLQSRIHVRIERYYSQRAFQTIARLDVPTYNDNASIQVSFDKLKYNGYSEMTWNIFVNIIEMISSTINLVSQFTVLISVFRGHSEALFLLSTTAARLAVDALGNQRSMWAMKGLYAYKTEDKDYVHSEGLKSMVSDATCRKDMVAGGLGEFLWKQYQAAIASIGDKHTDPYSLVTNSRYTIMTRLTEYMRDPIDAVSQVYTCLKVVQSPSSAPFSLATLQLVNNTMTSLNYNLYYLGERVDTIADSIDNVRAFYELLDCPNVVKDGTTPFPENQLDMSLGISIEFKNVSFKYKESDDLAVKNLSFKIEQGQLCVIVGENGSGKSTILTLITRIYDATEGEILLNGINIKTLKLTDVRKAVAVLFQEYAIFPMTLGQNIGYGDPANMDDIDKIRQAAKLGGAEEFIDALPYKYDTFVTRPVYDHSYGQPSSTSAFAGKTVDFKKLKLNERQKDFSGGQKQRVALSRTFMKSLVSAENTVGLLLFDEPSASLDPRAEHDLFTRLRELRGSKTMVFSSHRFGKLTRHADLILYIHKGEVLEAGNHVQLLKKDGEYAKFWNLQAQDFL</sequence>
<evidence type="ECO:0000256" key="1">
    <source>
        <dbReference type="ARBA" id="ARBA00022741"/>
    </source>
</evidence>
<keyword evidence="3" id="KW-0472">Membrane</keyword>
<feature type="domain" description="ABC transporter" evidence="4">
    <location>
        <begin position="424"/>
        <end position="699"/>
    </location>
</feature>
<dbReference type="Pfam" id="PF00005">
    <property type="entry name" value="ABC_tran"/>
    <property type="match status" value="1"/>
</dbReference>
<evidence type="ECO:0000256" key="2">
    <source>
        <dbReference type="ARBA" id="ARBA00022840"/>
    </source>
</evidence>
<comment type="caution">
    <text evidence="5">The sequence shown here is derived from an EMBL/GenBank/DDBJ whole genome shotgun (WGS) entry which is preliminary data.</text>
</comment>
<dbReference type="OrthoDB" id="6500128at2759"/>
<dbReference type="PANTHER" id="PTHR43394">
    <property type="entry name" value="ATP-DEPENDENT PERMEASE MDL1, MITOCHONDRIAL"/>
    <property type="match status" value="1"/>
</dbReference>
<dbReference type="InterPro" id="IPR017871">
    <property type="entry name" value="ABC_transporter-like_CS"/>
</dbReference>